<dbReference type="Proteomes" id="UP001217089">
    <property type="component" value="Unassembled WGS sequence"/>
</dbReference>
<dbReference type="InterPro" id="IPR011992">
    <property type="entry name" value="EF-hand-dom_pair"/>
</dbReference>
<dbReference type="EMBL" id="JARBDR010000813">
    <property type="protein sequence ID" value="KAJ8305577.1"/>
    <property type="molecule type" value="Genomic_DNA"/>
</dbReference>
<dbReference type="PROSITE" id="PS50222">
    <property type="entry name" value="EF_HAND_2"/>
    <property type="match status" value="3"/>
</dbReference>
<dbReference type="PANTHER" id="PTHR34524:SF6">
    <property type="entry name" value="CALCYPHOSINE LIKE"/>
    <property type="match status" value="1"/>
</dbReference>
<name>A0ABQ9EPQ0_TEGGR</name>
<dbReference type="InterPro" id="IPR002048">
    <property type="entry name" value="EF_hand_dom"/>
</dbReference>
<evidence type="ECO:0000256" key="1">
    <source>
        <dbReference type="ARBA" id="ARBA00022723"/>
    </source>
</evidence>
<dbReference type="CDD" id="cd00051">
    <property type="entry name" value="EFh"/>
    <property type="match status" value="1"/>
</dbReference>
<keyword evidence="6" id="KW-1185">Reference proteome</keyword>
<keyword evidence="3" id="KW-0106">Calcium</keyword>
<comment type="caution">
    <text evidence="5">The sequence shown here is derived from an EMBL/GenBank/DDBJ whole genome shotgun (WGS) entry which is preliminary data.</text>
</comment>
<dbReference type="Gene3D" id="1.10.238.10">
    <property type="entry name" value="EF-hand"/>
    <property type="match status" value="2"/>
</dbReference>
<dbReference type="InterPro" id="IPR051581">
    <property type="entry name" value="Ca-bind"/>
</dbReference>
<sequence>MDDDGSKSLSFEEFLYGLRDYGVVVDPDELKTLFNELDKDGSGKLSFDEFLIALRGRMSQSRLAIIDKAFKKFDKSGDGVVTYEDIKRVYNVREHPNYKNGKWTEQQCLENFLNSFEPDESKRDGKVTHEEFVNYYAGVSASVDNDAYFDLMMRNAWKI</sequence>
<reference evidence="5 6" key="1">
    <citation type="submission" date="2022-12" db="EMBL/GenBank/DDBJ databases">
        <title>Chromosome-level genome of Tegillarca granosa.</title>
        <authorList>
            <person name="Kim J."/>
        </authorList>
    </citation>
    <scope>NUCLEOTIDE SEQUENCE [LARGE SCALE GENOMIC DNA]</scope>
    <source>
        <strain evidence="5">Teg-2019</strain>
        <tissue evidence="5">Adductor muscle</tissue>
    </source>
</reference>
<evidence type="ECO:0000256" key="3">
    <source>
        <dbReference type="ARBA" id="ARBA00022837"/>
    </source>
</evidence>
<evidence type="ECO:0000313" key="5">
    <source>
        <dbReference type="EMBL" id="KAJ8305577.1"/>
    </source>
</evidence>
<evidence type="ECO:0000256" key="2">
    <source>
        <dbReference type="ARBA" id="ARBA00022737"/>
    </source>
</evidence>
<feature type="domain" description="EF-hand" evidence="4">
    <location>
        <begin position="25"/>
        <end position="60"/>
    </location>
</feature>
<gene>
    <name evidence="5" type="ORF">KUTeg_016122</name>
</gene>
<dbReference type="SUPFAM" id="SSF47473">
    <property type="entry name" value="EF-hand"/>
    <property type="match status" value="1"/>
</dbReference>
<evidence type="ECO:0000313" key="6">
    <source>
        <dbReference type="Proteomes" id="UP001217089"/>
    </source>
</evidence>
<keyword evidence="1" id="KW-0479">Metal-binding</keyword>
<dbReference type="SMART" id="SM00054">
    <property type="entry name" value="EFh"/>
    <property type="match status" value="2"/>
</dbReference>
<dbReference type="PANTHER" id="PTHR34524">
    <property type="entry name" value="CALCYPHOSIN"/>
    <property type="match status" value="1"/>
</dbReference>
<dbReference type="Pfam" id="PF13499">
    <property type="entry name" value="EF-hand_7"/>
    <property type="match status" value="1"/>
</dbReference>
<protein>
    <recommendedName>
        <fullName evidence="4">EF-hand domain-containing protein</fullName>
    </recommendedName>
</protein>
<accession>A0ABQ9EPQ0</accession>
<proteinExistence type="predicted"/>
<organism evidence="5 6">
    <name type="scientific">Tegillarca granosa</name>
    <name type="common">Malaysian cockle</name>
    <name type="synonym">Anadara granosa</name>
    <dbReference type="NCBI Taxonomy" id="220873"/>
    <lineage>
        <taxon>Eukaryota</taxon>
        <taxon>Metazoa</taxon>
        <taxon>Spiralia</taxon>
        <taxon>Lophotrochozoa</taxon>
        <taxon>Mollusca</taxon>
        <taxon>Bivalvia</taxon>
        <taxon>Autobranchia</taxon>
        <taxon>Pteriomorphia</taxon>
        <taxon>Arcoida</taxon>
        <taxon>Arcoidea</taxon>
        <taxon>Arcidae</taxon>
        <taxon>Tegillarca</taxon>
    </lineage>
</organism>
<feature type="domain" description="EF-hand" evidence="4">
    <location>
        <begin position="1"/>
        <end position="24"/>
    </location>
</feature>
<evidence type="ECO:0000259" key="4">
    <source>
        <dbReference type="PROSITE" id="PS50222"/>
    </source>
</evidence>
<feature type="domain" description="EF-hand" evidence="4">
    <location>
        <begin position="61"/>
        <end position="96"/>
    </location>
</feature>
<dbReference type="InterPro" id="IPR018247">
    <property type="entry name" value="EF_Hand_1_Ca_BS"/>
</dbReference>
<dbReference type="PROSITE" id="PS00018">
    <property type="entry name" value="EF_HAND_1"/>
    <property type="match status" value="3"/>
</dbReference>
<keyword evidence="2" id="KW-0677">Repeat</keyword>